<evidence type="ECO:0008006" key="4">
    <source>
        <dbReference type="Google" id="ProtNLM"/>
    </source>
</evidence>
<evidence type="ECO:0000313" key="2">
    <source>
        <dbReference type="EMBL" id="RIB22462.1"/>
    </source>
</evidence>
<accession>A0A397VKD9</accession>
<sequence>MSREKINKSNYKIYCKTCVDVLEHTIPEKRQKVFDLSNNESTKQSSSSYDAMTISLQSSTRKTIVRSSSFFGPLNNHIVRPLLQEDYEKFKVLLLRLTIACGWAFNWINKPEAHELFNFLNPLIKLSDCRTLSGPSLKVAIPEYNMGMYKDLHEDFIGTTLTFDRWTNINNEQPIVMEKTEDMIAELKNINVNVIAIVTDSAEPYAAARQKLRQIHKDIVFLPCYAYQLNLKHSHRPAPAELFPPIFQDENITENNNEPNTPNISYEESSENPNESVEDENDEILELTPLEEFGQFLNVCVEISISEIEEITQIYEDEDKMLTSKVEDISHLAIDQNSK</sequence>
<dbReference type="AlphaFoldDB" id="A0A397VKD9"/>
<feature type="compositionally biased region" description="Low complexity" evidence="1">
    <location>
        <begin position="253"/>
        <end position="275"/>
    </location>
</feature>
<comment type="caution">
    <text evidence="2">The sequence shown here is derived from an EMBL/GenBank/DDBJ whole genome shotgun (WGS) entry which is preliminary data.</text>
</comment>
<dbReference type="OrthoDB" id="2445699at2759"/>
<dbReference type="STRING" id="44941.A0A397VKD9"/>
<name>A0A397VKD9_9GLOM</name>
<reference evidence="2 3" key="1">
    <citation type="submission" date="2018-06" db="EMBL/GenBank/DDBJ databases">
        <title>Comparative genomics reveals the genomic features of Rhizophagus irregularis, R. cerebriforme, R. diaphanum and Gigaspora rosea, and their symbiotic lifestyle signature.</title>
        <authorList>
            <person name="Morin E."/>
            <person name="San Clemente H."/>
            <person name="Chen E.C.H."/>
            <person name="De La Providencia I."/>
            <person name="Hainaut M."/>
            <person name="Kuo A."/>
            <person name="Kohler A."/>
            <person name="Murat C."/>
            <person name="Tang N."/>
            <person name="Roy S."/>
            <person name="Loubradou J."/>
            <person name="Henrissat B."/>
            <person name="Grigoriev I.V."/>
            <person name="Corradi N."/>
            <person name="Roux C."/>
            <person name="Martin F.M."/>
        </authorList>
    </citation>
    <scope>NUCLEOTIDE SEQUENCE [LARGE SCALE GENOMIC DNA]</scope>
    <source>
        <strain evidence="2 3">DAOM 194757</strain>
    </source>
</reference>
<evidence type="ECO:0000256" key="1">
    <source>
        <dbReference type="SAM" id="MobiDB-lite"/>
    </source>
</evidence>
<dbReference type="EMBL" id="QKWP01000308">
    <property type="protein sequence ID" value="RIB22462.1"/>
    <property type="molecule type" value="Genomic_DNA"/>
</dbReference>
<keyword evidence="3" id="KW-1185">Reference proteome</keyword>
<protein>
    <recommendedName>
        <fullName evidence="4">DUF659 domain-containing protein</fullName>
    </recommendedName>
</protein>
<feature type="region of interest" description="Disordered" evidence="1">
    <location>
        <begin position="250"/>
        <end position="281"/>
    </location>
</feature>
<evidence type="ECO:0000313" key="3">
    <source>
        <dbReference type="Proteomes" id="UP000266673"/>
    </source>
</evidence>
<organism evidence="2 3">
    <name type="scientific">Gigaspora rosea</name>
    <dbReference type="NCBI Taxonomy" id="44941"/>
    <lineage>
        <taxon>Eukaryota</taxon>
        <taxon>Fungi</taxon>
        <taxon>Fungi incertae sedis</taxon>
        <taxon>Mucoromycota</taxon>
        <taxon>Glomeromycotina</taxon>
        <taxon>Glomeromycetes</taxon>
        <taxon>Diversisporales</taxon>
        <taxon>Gigasporaceae</taxon>
        <taxon>Gigaspora</taxon>
    </lineage>
</organism>
<dbReference type="Proteomes" id="UP000266673">
    <property type="component" value="Unassembled WGS sequence"/>
</dbReference>
<proteinExistence type="predicted"/>
<gene>
    <name evidence="2" type="ORF">C2G38_2173936</name>
</gene>